<accession>A0A9P8T9R0</accession>
<dbReference type="GeneID" id="70233048"/>
<evidence type="ECO:0000256" key="1">
    <source>
        <dbReference type="SAM" id="MobiDB-lite"/>
    </source>
</evidence>
<comment type="caution">
    <text evidence="2">The sequence shown here is derived from an EMBL/GenBank/DDBJ whole genome shotgun (WGS) entry which is preliminary data.</text>
</comment>
<gene>
    <name evidence="2" type="ORF">OGAPHI_001080</name>
</gene>
<evidence type="ECO:0000313" key="2">
    <source>
        <dbReference type="EMBL" id="KAH3670565.1"/>
    </source>
</evidence>
<sequence length="207" mass="22648">MPPYPEIQPKVSASCQTPSNLPSNGNGNSKSFGLSALKTSAFLSVYIGHEFSANNPLWKSLLRMCDSISVFQHSNSVGRHSTALCADGRARSARFWPFNRSSASTRLLFMMVGWLMVLEQPHITPLGISDTRATMASEASFLVSNKLNLHMPGNWRSMSSENSKDLTMLETYVSNHTFEDPSGISYFFMVLVGRNSASGTPVSGNTL</sequence>
<dbReference type="Proteomes" id="UP000769157">
    <property type="component" value="Unassembled WGS sequence"/>
</dbReference>
<keyword evidence="3" id="KW-1185">Reference proteome</keyword>
<reference evidence="2" key="2">
    <citation type="submission" date="2021-01" db="EMBL/GenBank/DDBJ databases">
        <authorList>
            <person name="Schikora-Tamarit M.A."/>
        </authorList>
    </citation>
    <scope>NUCLEOTIDE SEQUENCE</scope>
    <source>
        <strain evidence="2">CBS6075</strain>
    </source>
</reference>
<organism evidence="2 3">
    <name type="scientific">Ogataea philodendri</name>
    <dbReference type="NCBI Taxonomy" id="1378263"/>
    <lineage>
        <taxon>Eukaryota</taxon>
        <taxon>Fungi</taxon>
        <taxon>Dikarya</taxon>
        <taxon>Ascomycota</taxon>
        <taxon>Saccharomycotina</taxon>
        <taxon>Pichiomycetes</taxon>
        <taxon>Pichiales</taxon>
        <taxon>Pichiaceae</taxon>
        <taxon>Ogataea</taxon>
    </lineage>
</organism>
<proteinExistence type="predicted"/>
<dbReference type="EMBL" id="JAEUBE010000087">
    <property type="protein sequence ID" value="KAH3670565.1"/>
    <property type="molecule type" value="Genomic_DNA"/>
</dbReference>
<name>A0A9P8T9R0_9ASCO</name>
<protein>
    <submittedName>
        <fullName evidence="2">Uncharacterized protein</fullName>
    </submittedName>
</protein>
<reference evidence="2" key="1">
    <citation type="journal article" date="2021" name="Open Biol.">
        <title>Shared evolutionary footprints suggest mitochondrial oxidative damage underlies multiple complex I losses in fungi.</title>
        <authorList>
            <person name="Schikora-Tamarit M.A."/>
            <person name="Marcet-Houben M."/>
            <person name="Nosek J."/>
            <person name="Gabaldon T."/>
        </authorList>
    </citation>
    <scope>NUCLEOTIDE SEQUENCE</scope>
    <source>
        <strain evidence="2">CBS6075</strain>
    </source>
</reference>
<dbReference type="RefSeq" id="XP_046063990.1">
    <property type="nucleotide sequence ID" value="XM_046201803.1"/>
</dbReference>
<dbReference type="AlphaFoldDB" id="A0A9P8T9R0"/>
<evidence type="ECO:0000313" key="3">
    <source>
        <dbReference type="Proteomes" id="UP000769157"/>
    </source>
</evidence>
<feature type="region of interest" description="Disordered" evidence="1">
    <location>
        <begin position="1"/>
        <end position="22"/>
    </location>
</feature>